<keyword evidence="11" id="KW-0969">Cilium</keyword>
<evidence type="ECO:0000256" key="3">
    <source>
        <dbReference type="ARBA" id="ARBA00008281"/>
    </source>
</evidence>
<organism evidence="11 12">
    <name type="scientific">Clostridium niameyense</name>
    <dbReference type="NCBI Taxonomy" id="1622073"/>
    <lineage>
        <taxon>Bacteria</taxon>
        <taxon>Bacillati</taxon>
        <taxon>Bacillota</taxon>
        <taxon>Clostridia</taxon>
        <taxon>Eubacteriales</taxon>
        <taxon>Clostridiaceae</taxon>
        <taxon>Clostridium</taxon>
    </lineage>
</organism>
<keyword evidence="11" id="KW-0282">Flagellum</keyword>
<comment type="subcellular location">
    <subcellularLocation>
        <location evidence="2">Cell membrane</location>
        <topology evidence="2">Single-pass membrane protein</topology>
    </subcellularLocation>
</comment>
<keyword evidence="11" id="KW-0966">Cell projection</keyword>
<dbReference type="RefSeq" id="WP_163248268.1">
    <property type="nucleotide sequence ID" value="NZ_SXDP01000001.1"/>
</dbReference>
<evidence type="ECO:0000256" key="6">
    <source>
        <dbReference type="ARBA" id="ARBA00022692"/>
    </source>
</evidence>
<accession>A0A6M0R885</accession>
<keyword evidence="9 10" id="KW-0472">Membrane</keyword>
<dbReference type="GO" id="GO:0009425">
    <property type="term" value="C:bacterial-type flagellum basal body"/>
    <property type="evidence" value="ECO:0007669"/>
    <property type="project" value="InterPro"/>
</dbReference>
<keyword evidence="8 10" id="KW-1133">Transmembrane helix</keyword>
<keyword evidence="5 10" id="KW-0145">Chemotaxis</keyword>
<keyword evidence="4 10" id="KW-1003">Cell membrane</keyword>
<evidence type="ECO:0000256" key="7">
    <source>
        <dbReference type="ARBA" id="ARBA00022779"/>
    </source>
</evidence>
<dbReference type="GO" id="GO:0006935">
    <property type="term" value="P:chemotaxis"/>
    <property type="evidence" value="ECO:0007669"/>
    <property type="project" value="UniProtKB-KW"/>
</dbReference>
<dbReference type="AlphaFoldDB" id="A0A6M0R885"/>
<sequence>MSEKSIEKQSGKSKKIIIIVLAILVIAAGGFGGYMIFQKQKAPKRPVAVPQQNAQIASQQTSNGVYPPQIIVSSKNYSLDEFLVNLTDEDGKRYLKAKVFVGYDEKKLDKELEEKKPILRDAVITILRSKKAKDITPKGVDQIKTEIITKVNPMLQKGQITSIYFDDLLLQ</sequence>
<dbReference type="PANTHER" id="PTHR35091">
    <property type="entry name" value="FLAGELLAR PROTEIN FLIL"/>
    <property type="match status" value="1"/>
</dbReference>
<dbReference type="GO" id="GO:0071978">
    <property type="term" value="P:bacterial-type flagellum-dependent swarming motility"/>
    <property type="evidence" value="ECO:0007669"/>
    <property type="project" value="TreeGrafter"/>
</dbReference>
<evidence type="ECO:0000256" key="5">
    <source>
        <dbReference type="ARBA" id="ARBA00022500"/>
    </source>
</evidence>
<dbReference type="Proteomes" id="UP000473885">
    <property type="component" value="Unassembled WGS sequence"/>
</dbReference>
<evidence type="ECO:0000256" key="10">
    <source>
        <dbReference type="RuleBase" id="RU364125"/>
    </source>
</evidence>
<proteinExistence type="inferred from homology"/>
<keyword evidence="6 10" id="KW-0812">Transmembrane</keyword>
<comment type="caution">
    <text evidence="11">The sequence shown here is derived from an EMBL/GenBank/DDBJ whole genome shotgun (WGS) entry which is preliminary data.</text>
</comment>
<dbReference type="Pfam" id="PF03748">
    <property type="entry name" value="FliL"/>
    <property type="match status" value="1"/>
</dbReference>
<evidence type="ECO:0000313" key="11">
    <source>
        <dbReference type="EMBL" id="NEZ45900.1"/>
    </source>
</evidence>
<name>A0A6M0R885_9CLOT</name>
<evidence type="ECO:0000256" key="8">
    <source>
        <dbReference type="ARBA" id="ARBA00022989"/>
    </source>
</evidence>
<evidence type="ECO:0000256" key="4">
    <source>
        <dbReference type="ARBA" id="ARBA00022475"/>
    </source>
</evidence>
<keyword evidence="12" id="KW-1185">Reference proteome</keyword>
<comment type="similarity">
    <text evidence="3 10">Belongs to the FliL family.</text>
</comment>
<dbReference type="InterPro" id="IPR005503">
    <property type="entry name" value="FliL"/>
</dbReference>
<dbReference type="GO" id="GO:0005886">
    <property type="term" value="C:plasma membrane"/>
    <property type="evidence" value="ECO:0007669"/>
    <property type="project" value="UniProtKB-SubCell"/>
</dbReference>
<dbReference type="PANTHER" id="PTHR35091:SF2">
    <property type="entry name" value="FLAGELLAR PROTEIN FLIL"/>
    <property type="match status" value="1"/>
</dbReference>
<evidence type="ECO:0000313" key="12">
    <source>
        <dbReference type="Proteomes" id="UP000473885"/>
    </source>
</evidence>
<gene>
    <name evidence="11" type="ORF">FDF74_01590</name>
</gene>
<evidence type="ECO:0000256" key="1">
    <source>
        <dbReference type="ARBA" id="ARBA00002254"/>
    </source>
</evidence>
<keyword evidence="7 10" id="KW-0283">Flagellar rotation</keyword>
<comment type="function">
    <text evidence="1 10">Controls the rotational direction of flagella during chemotaxis.</text>
</comment>
<evidence type="ECO:0000256" key="9">
    <source>
        <dbReference type="ARBA" id="ARBA00023136"/>
    </source>
</evidence>
<dbReference type="EMBL" id="SXDP01000001">
    <property type="protein sequence ID" value="NEZ45900.1"/>
    <property type="molecule type" value="Genomic_DNA"/>
</dbReference>
<feature type="transmembrane region" description="Helical" evidence="10">
    <location>
        <begin position="16"/>
        <end position="37"/>
    </location>
</feature>
<evidence type="ECO:0000256" key="2">
    <source>
        <dbReference type="ARBA" id="ARBA00004162"/>
    </source>
</evidence>
<reference evidence="11 12" key="1">
    <citation type="submission" date="2019-04" db="EMBL/GenBank/DDBJ databases">
        <title>Genome sequencing of Clostridium botulinum Groups I-IV and Clostridium butyricum.</title>
        <authorList>
            <person name="Brunt J."/>
            <person name="Van Vliet A.H.M."/>
            <person name="Stringer S.C."/>
            <person name="Carter A.T."/>
            <person name="Peck M.W."/>
        </authorList>
    </citation>
    <scope>NUCLEOTIDE SEQUENCE [LARGE SCALE GENOMIC DNA]</scope>
    <source>
        <strain evidence="11 12">IFR 18/094</strain>
    </source>
</reference>
<protein>
    <recommendedName>
        <fullName evidence="10">Flagellar protein FliL</fullName>
    </recommendedName>
</protein>